<evidence type="ECO:0000256" key="1">
    <source>
        <dbReference type="SAM" id="Coils"/>
    </source>
</evidence>
<evidence type="ECO:0000256" key="2">
    <source>
        <dbReference type="SAM" id="MobiDB-lite"/>
    </source>
</evidence>
<feature type="compositionally biased region" description="Low complexity" evidence="2">
    <location>
        <begin position="110"/>
        <end position="123"/>
    </location>
</feature>
<protein>
    <submittedName>
        <fullName evidence="3">Uncharacterized protein</fullName>
    </submittedName>
</protein>
<sequence length="489" mass="53209">MALSLADELAGLDDDPMAGGGSSMGLGGLSLADEFGLGAEAGEIRGDGIDDMHTDPSQLSPVRRRGRSSSYVQDIHPTIPPPLSPNATYANLPLRSRKDGHGQGSRTAKYSSTSTSGYGPSSPRTYHDETDVDALLDPETSFNTTAETSWHTAPMHPTLSPLASPVPSSPILPAPLTPGGPIGFLGHRIERDPLVELSEVVETNRRFIDALVRLDDTAHEPGKPGPTEPIEVKMQKHLERLHEADRAREEQCRHLAVLARDMAWMRWDEAVDPLIDLLDVLPIYPLAQNHAPEEDIGWVGETRDVEYDGRHGMTPDPSLEPDPYPSPIDIGQHPMNDLDHLLSPSSDSSSHLALSPTSRPTLTSHRAAPLPSTTRNLLSSSNDLLATLAGLGDAIRQSASASAGSSRRIRGLTSSIDSWRERETLEEQAKTTVEAYERRRLESGLRAGSGLTVKEQLEREMASFEEVLDSARERMDEVRREAAFRVAVV</sequence>
<feature type="compositionally biased region" description="Gly residues" evidence="2">
    <location>
        <begin position="18"/>
        <end position="28"/>
    </location>
</feature>
<dbReference type="Proteomes" id="UP001182556">
    <property type="component" value="Unassembled WGS sequence"/>
</dbReference>
<dbReference type="AlphaFoldDB" id="A0AAD9CZZ2"/>
<feature type="compositionally biased region" description="Basic and acidic residues" evidence="2">
    <location>
        <begin position="42"/>
        <end position="54"/>
    </location>
</feature>
<feature type="region of interest" description="Disordered" evidence="2">
    <location>
        <begin position="42"/>
        <end position="128"/>
    </location>
</feature>
<organism evidence="3 4">
    <name type="scientific">Papiliotrema laurentii</name>
    <name type="common">Cryptococcus laurentii</name>
    <dbReference type="NCBI Taxonomy" id="5418"/>
    <lineage>
        <taxon>Eukaryota</taxon>
        <taxon>Fungi</taxon>
        <taxon>Dikarya</taxon>
        <taxon>Basidiomycota</taxon>
        <taxon>Agaricomycotina</taxon>
        <taxon>Tremellomycetes</taxon>
        <taxon>Tremellales</taxon>
        <taxon>Rhynchogastremaceae</taxon>
        <taxon>Papiliotrema</taxon>
    </lineage>
</organism>
<feature type="region of interest" description="Disordered" evidence="2">
    <location>
        <begin position="1"/>
        <end position="30"/>
    </location>
</feature>
<keyword evidence="4" id="KW-1185">Reference proteome</keyword>
<comment type="caution">
    <text evidence="3">The sequence shown here is derived from an EMBL/GenBank/DDBJ whole genome shotgun (WGS) entry which is preliminary data.</text>
</comment>
<reference evidence="3" key="1">
    <citation type="submission" date="2023-02" db="EMBL/GenBank/DDBJ databases">
        <title>Identification and recombinant expression of a fungal hydrolase from Papiliotrema laurentii that hydrolyzes apple cutin and clears colloidal polyester polyurethane.</title>
        <authorList>
            <consortium name="DOE Joint Genome Institute"/>
            <person name="Roman V.A."/>
            <person name="Bojanowski C."/>
            <person name="Crable B.R."/>
            <person name="Wagner D.N."/>
            <person name="Hung C.S."/>
            <person name="Nadeau L.J."/>
            <person name="Schratz L."/>
            <person name="Haridas S."/>
            <person name="Pangilinan J."/>
            <person name="Lipzen A."/>
            <person name="Na H."/>
            <person name="Yan M."/>
            <person name="Ng V."/>
            <person name="Grigoriev I.V."/>
            <person name="Spatafora J.W."/>
            <person name="Barlow D."/>
            <person name="Biffinger J."/>
            <person name="Kelley-Loughnane N."/>
            <person name="Varaljay V.A."/>
            <person name="Crookes-Goodson W.J."/>
        </authorList>
    </citation>
    <scope>NUCLEOTIDE SEQUENCE</scope>
    <source>
        <strain evidence="3">5307AH</strain>
    </source>
</reference>
<feature type="coiled-coil region" evidence="1">
    <location>
        <begin position="454"/>
        <end position="481"/>
    </location>
</feature>
<name>A0AAD9CZZ2_PAPLA</name>
<evidence type="ECO:0000313" key="4">
    <source>
        <dbReference type="Proteomes" id="UP001182556"/>
    </source>
</evidence>
<evidence type="ECO:0000313" key="3">
    <source>
        <dbReference type="EMBL" id="KAK1922236.1"/>
    </source>
</evidence>
<keyword evidence="1" id="KW-0175">Coiled coil</keyword>
<proteinExistence type="predicted"/>
<gene>
    <name evidence="3" type="ORF">DB88DRAFT_497631</name>
</gene>
<feature type="compositionally biased region" description="Low complexity" evidence="2">
    <location>
        <begin position="341"/>
        <end position="358"/>
    </location>
</feature>
<dbReference type="EMBL" id="JAODAN010000009">
    <property type="protein sequence ID" value="KAK1922236.1"/>
    <property type="molecule type" value="Genomic_DNA"/>
</dbReference>
<accession>A0AAD9CZZ2</accession>
<feature type="region of interest" description="Disordered" evidence="2">
    <location>
        <begin position="307"/>
        <end position="376"/>
    </location>
</feature>